<reference evidence="4" key="1">
    <citation type="journal article" date="2016" name="Genome Announc.">
        <title>Draft Genome Sequences of Five Rapidly Growing Mycobacterium Species, M. thermoresistibile, M. fortuitum subsp. acetamidolyticum, M. canariasense, M. brisbanense, and M. novocastrense.</title>
        <authorList>
            <person name="Katahira K."/>
            <person name="Ogura Y."/>
            <person name="Gotoh Y."/>
            <person name="Hayashi T."/>
        </authorList>
    </citation>
    <scope>NUCLEOTIDE SEQUENCE [LARGE SCALE GENOMIC DNA]</scope>
    <source>
        <strain evidence="4">JCM15298</strain>
    </source>
</reference>
<dbReference type="EMBL" id="BCSY01000045">
    <property type="protein sequence ID" value="GAS95780.1"/>
    <property type="molecule type" value="Genomic_DNA"/>
</dbReference>
<dbReference type="STRING" id="228230.RMCC_2746"/>
<dbReference type="PANTHER" id="PTHR21240">
    <property type="entry name" value="2-AMINO-3-CARBOXYLMUCONATE-6-SEMIALDEHYDE DECARBOXYLASE"/>
    <property type="match status" value="1"/>
</dbReference>
<accession>A0A117IA40</accession>
<keyword evidence="3" id="KW-0378">Hydrolase</keyword>
<proteinExistence type="predicted"/>
<gene>
    <name evidence="3" type="ORF">RMCC_2746</name>
</gene>
<feature type="domain" description="Amidohydrolase-related" evidence="2">
    <location>
        <begin position="48"/>
        <end position="323"/>
    </location>
</feature>
<dbReference type="Pfam" id="PF04909">
    <property type="entry name" value="Amidohydro_2"/>
    <property type="match status" value="1"/>
</dbReference>
<dbReference type="Proteomes" id="UP000069443">
    <property type="component" value="Unassembled WGS sequence"/>
</dbReference>
<dbReference type="GO" id="GO:0016787">
    <property type="term" value="F:hydrolase activity"/>
    <property type="evidence" value="ECO:0007669"/>
    <property type="project" value="UniProtKB-KW"/>
</dbReference>
<dbReference type="InterPro" id="IPR006680">
    <property type="entry name" value="Amidohydro-rel"/>
</dbReference>
<dbReference type="Gene3D" id="3.20.20.140">
    <property type="entry name" value="Metal-dependent hydrolases"/>
    <property type="match status" value="1"/>
</dbReference>
<dbReference type="InterPro" id="IPR032466">
    <property type="entry name" value="Metal_Hydrolase"/>
</dbReference>
<reference evidence="4" key="2">
    <citation type="submission" date="2016-02" db="EMBL/GenBank/DDBJ databases">
        <title>Draft genome sequence of five rapidly growing Mycobacterium species.</title>
        <authorList>
            <person name="Katahira K."/>
            <person name="Gotou Y."/>
            <person name="Iida K."/>
            <person name="Ogura Y."/>
            <person name="Hayashi T."/>
        </authorList>
    </citation>
    <scope>NUCLEOTIDE SEQUENCE [LARGE SCALE GENOMIC DNA]</scope>
    <source>
        <strain evidence="4">JCM15298</strain>
    </source>
</reference>
<sequence length="336" mass="36669">MKIIALEEHFVVPELMHAWQDAPDGTDEADSVLTRARHVQRALLDTGEQRIAAMDDQGVDVQVLSLTSPGMQNLSAPDAVTMARQTNDALAGVVAAHPDRLQGFAAIPTPDPAAAAAELERAVGTLGFPGALINGRTGDLSMDNRVFDDLYEVAERLGAPIYLHPQEPPAAVRDAYYSGFGDLDFVLSSPAIGWHYETGIQFLRMAIGGVFDRYPGLQVVLGHWGELVLFYLERWQPTLERTGLHLQRPLSEVVRENVWVTGSGILSERYFRWAAEVVGADRIMTATDYPYVDNSGGAARTFLENLPVTAEERTAIASGNWERLTARATGQSTPDA</sequence>
<dbReference type="GO" id="GO:0016831">
    <property type="term" value="F:carboxy-lyase activity"/>
    <property type="evidence" value="ECO:0007669"/>
    <property type="project" value="InterPro"/>
</dbReference>
<protein>
    <submittedName>
        <fullName evidence="3">Putative amidohydrolase/decarboxylase</fullName>
    </submittedName>
</protein>
<evidence type="ECO:0000259" key="2">
    <source>
        <dbReference type="Pfam" id="PF04909"/>
    </source>
</evidence>
<evidence type="ECO:0000313" key="4">
    <source>
        <dbReference type="Proteomes" id="UP000069443"/>
    </source>
</evidence>
<keyword evidence="4" id="KW-1185">Reference proteome</keyword>
<dbReference type="AlphaFoldDB" id="A0A117IA40"/>
<name>A0A117IA40_MYCCR</name>
<dbReference type="PANTHER" id="PTHR21240:SF30">
    <property type="entry name" value="AMIDOHYDROLASE-RELATED DOMAIN-CONTAINING PROTEIN-RELATED"/>
    <property type="match status" value="1"/>
</dbReference>
<evidence type="ECO:0000256" key="1">
    <source>
        <dbReference type="ARBA" id="ARBA00023239"/>
    </source>
</evidence>
<organism evidence="3 4">
    <name type="scientific">Mycolicibacterium canariasense</name>
    <name type="common">Mycobacterium canariasense</name>
    <dbReference type="NCBI Taxonomy" id="228230"/>
    <lineage>
        <taxon>Bacteria</taxon>
        <taxon>Bacillati</taxon>
        <taxon>Actinomycetota</taxon>
        <taxon>Actinomycetes</taxon>
        <taxon>Mycobacteriales</taxon>
        <taxon>Mycobacteriaceae</taxon>
        <taxon>Mycolicibacterium</taxon>
    </lineage>
</organism>
<dbReference type="GO" id="GO:0005829">
    <property type="term" value="C:cytosol"/>
    <property type="evidence" value="ECO:0007669"/>
    <property type="project" value="TreeGrafter"/>
</dbReference>
<keyword evidence="1" id="KW-0456">Lyase</keyword>
<evidence type="ECO:0000313" key="3">
    <source>
        <dbReference type="EMBL" id="GAS95780.1"/>
    </source>
</evidence>
<dbReference type="InterPro" id="IPR032465">
    <property type="entry name" value="ACMSD"/>
</dbReference>
<dbReference type="RefSeq" id="WP_062656900.1">
    <property type="nucleotide sequence ID" value="NZ_BCSY01000045.1"/>
</dbReference>
<dbReference type="GO" id="GO:0019748">
    <property type="term" value="P:secondary metabolic process"/>
    <property type="evidence" value="ECO:0007669"/>
    <property type="project" value="TreeGrafter"/>
</dbReference>
<dbReference type="SUPFAM" id="SSF51556">
    <property type="entry name" value="Metallo-dependent hydrolases"/>
    <property type="match status" value="1"/>
</dbReference>
<comment type="caution">
    <text evidence="3">The sequence shown here is derived from an EMBL/GenBank/DDBJ whole genome shotgun (WGS) entry which is preliminary data.</text>
</comment>